<keyword evidence="2" id="KW-1185">Reference proteome</keyword>
<accession>A0A5N6KGC6</accession>
<gene>
    <name evidence="1" type="ORF">EYC80_006102</name>
</gene>
<evidence type="ECO:0000313" key="1">
    <source>
        <dbReference type="EMBL" id="KAB8302752.1"/>
    </source>
</evidence>
<dbReference type="Proteomes" id="UP000326757">
    <property type="component" value="Unassembled WGS sequence"/>
</dbReference>
<evidence type="ECO:0000313" key="2">
    <source>
        <dbReference type="Proteomes" id="UP000326757"/>
    </source>
</evidence>
<comment type="caution">
    <text evidence="1">The sequence shown here is derived from an EMBL/GenBank/DDBJ whole genome shotgun (WGS) entry which is preliminary data.</text>
</comment>
<name>A0A5N6KGC6_MONLA</name>
<organism evidence="1 2">
    <name type="scientific">Monilinia laxa</name>
    <name type="common">Brown rot fungus</name>
    <name type="synonym">Sclerotinia laxa</name>
    <dbReference type="NCBI Taxonomy" id="61186"/>
    <lineage>
        <taxon>Eukaryota</taxon>
        <taxon>Fungi</taxon>
        <taxon>Dikarya</taxon>
        <taxon>Ascomycota</taxon>
        <taxon>Pezizomycotina</taxon>
        <taxon>Leotiomycetes</taxon>
        <taxon>Helotiales</taxon>
        <taxon>Sclerotiniaceae</taxon>
        <taxon>Monilinia</taxon>
    </lineage>
</organism>
<proteinExistence type="predicted"/>
<reference evidence="1 2" key="1">
    <citation type="submission" date="2019-06" db="EMBL/GenBank/DDBJ databases">
        <title>Genome Sequence of the Brown Rot Fungal Pathogen Monilinia laxa.</title>
        <authorList>
            <person name="De Miccolis Angelini R.M."/>
            <person name="Landi L."/>
            <person name="Abate D."/>
            <person name="Pollastro S."/>
            <person name="Romanazzi G."/>
            <person name="Faretra F."/>
        </authorList>
    </citation>
    <scope>NUCLEOTIDE SEQUENCE [LARGE SCALE GENOMIC DNA]</scope>
    <source>
        <strain evidence="1 2">Mlax316</strain>
    </source>
</reference>
<sequence>MKDMVDFNRPRLDRLTKVLHHIIARRLGFALTIPKDTDGLDHIFNQCIQKGIDGFLKVVLSPSHFLKFEEILDKRFANYNDTRSFARSSQHIQLIRDILPGAIEEIIRRRLDSKEASHCASPILLERLFYLAFNSASAQEQYLLTYLPPYLPPYLLPPTSQH</sequence>
<dbReference type="EMBL" id="VIGI01000003">
    <property type="protein sequence ID" value="KAB8302752.1"/>
    <property type="molecule type" value="Genomic_DNA"/>
</dbReference>
<dbReference type="AlphaFoldDB" id="A0A5N6KGC6"/>
<protein>
    <submittedName>
        <fullName evidence="1">Uncharacterized protein</fullName>
    </submittedName>
</protein>